<evidence type="ECO:0000313" key="2">
    <source>
        <dbReference type="EMBL" id="NBC46010.1"/>
    </source>
</evidence>
<accession>A0A7X4YIH6</accession>
<reference evidence="2 3" key="1">
    <citation type="submission" date="2020-01" db="EMBL/GenBank/DDBJ databases">
        <title>The draft genome sequence of Corallococcus exiguus DSM 14696.</title>
        <authorList>
            <person name="Zhang X."/>
            <person name="Zhu H."/>
        </authorList>
    </citation>
    <scope>NUCLEOTIDE SEQUENCE [LARGE SCALE GENOMIC DNA]</scope>
    <source>
        <strain evidence="2 3">DSM 14696</strain>
    </source>
</reference>
<feature type="transmembrane region" description="Helical" evidence="1">
    <location>
        <begin position="56"/>
        <end position="82"/>
    </location>
</feature>
<dbReference type="AlphaFoldDB" id="A0A7X4YIH6"/>
<keyword evidence="1" id="KW-1133">Transmembrane helix</keyword>
<feature type="transmembrane region" description="Helical" evidence="1">
    <location>
        <begin position="12"/>
        <end position="36"/>
    </location>
</feature>
<feature type="transmembrane region" description="Helical" evidence="1">
    <location>
        <begin position="94"/>
        <end position="117"/>
    </location>
</feature>
<dbReference type="Proteomes" id="UP000537825">
    <property type="component" value="Unassembled WGS sequence"/>
</dbReference>
<keyword evidence="3" id="KW-1185">Reference proteome</keyword>
<sequence>MRDLSGHRKSLGFLYLFVHTLMLAGTGVLAYVTAALGFVAAAGRSAPAMPVWENPLVLAMAGIFVVLLAASIAGLALGLGLVRGRPVSKGLATLLALVALPTFPLGTVLGVYSLWFFGQEGWAADLQEA</sequence>
<dbReference type="RefSeq" id="WP_139915602.1">
    <property type="nucleotide sequence ID" value="NZ_CBCSLE010000092.1"/>
</dbReference>
<protein>
    <recommendedName>
        <fullName evidence="4">ABC transporter permease</fullName>
    </recommendedName>
</protein>
<evidence type="ECO:0008006" key="4">
    <source>
        <dbReference type="Google" id="ProtNLM"/>
    </source>
</evidence>
<comment type="caution">
    <text evidence="2">The sequence shown here is derived from an EMBL/GenBank/DDBJ whole genome shotgun (WGS) entry which is preliminary data.</text>
</comment>
<dbReference type="EMBL" id="JAAAPK010000017">
    <property type="protein sequence ID" value="NBC46010.1"/>
    <property type="molecule type" value="Genomic_DNA"/>
</dbReference>
<name>A0A7X4YIH6_9BACT</name>
<proteinExistence type="predicted"/>
<keyword evidence="1" id="KW-0472">Membrane</keyword>
<keyword evidence="1" id="KW-0812">Transmembrane</keyword>
<gene>
    <name evidence="2" type="ORF">GTZ93_40110</name>
</gene>
<evidence type="ECO:0000313" key="3">
    <source>
        <dbReference type="Proteomes" id="UP000537825"/>
    </source>
</evidence>
<evidence type="ECO:0000256" key="1">
    <source>
        <dbReference type="SAM" id="Phobius"/>
    </source>
</evidence>
<organism evidence="2 3">
    <name type="scientific">Corallococcus exiguus</name>
    <dbReference type="NCBI Taxonomy" id="83462"/>
    <lineage>
        <taxon>Bacteria</taxon>
        <taxon>Pseudomonadati</taxon>
        <taxon>Myxococcota</taxon>
        <taxon>Myxococcia</taxon>
        <taxon>Myxococcales</taxon>
        <taxon>Cystobacterineae</taxon>
        <taxon>Myxococcaceae</taxon>
        <taxon>Corallococcus</taxon>
    </lineage>
</organism>